<gene>
    <name evidence="1" type="ORF">AVEN_253807_1</name>
</gene>
<evidence type="ECO:0000313" key="2">
    <source>
        <dbReference type="Proteomes" id="UP000499080"/>
    </source>
</evidence>
<organism evidence="1 2">
    <name type="scientific">Araneus ventricosus</name>
    <name type="common">Orbweaver spider</name>
    <name type="synonym">Epeira ventricosa</name>
    <dbReference type="NCBI Taxonomy" id="182803"/>
    <lineage>
        <taxon>Eukaryota</taxon>
        <taxon>Metazoa</taxon>
        <taxon>Ecdysozoa</taxon>
        <taxon>Arthropoda</taxon>
        <taxon>Chelicerata</taxon>
        <taxon>Arachnida</taxon>
        <taxon>Araneae</taxon>
        <taxon>Araneomorphae</taxon>
        <taxon>Entelegynae</taxon>
        <taxon>Araneoidea</taxon>
        <taxon>Araneidae</taxon>
        <taxon>Araneus</taxon>
    </lineage>
</organism>
<comment type="caution">
    <text evidence="1">The sequence shown here is derived from an EMBL/GenBank/DDBJ whole genome shotgun (WGS) entry which is preliminary data.</text>
</comment>
<dbReference type="Proteomes" id="UP000499080">
    <property type="component" value="Unassembled WGS sequence"/>
</dbReference>
<protein>
    <submittedName>
        <fullName evidence="1">Uncharacterized protein</fullName>
    </submittedName>
</protein>
<keyword evidence="2" id="KW-1185">Reference proteome</keyword>
<sequence>MNCRRARSRPRLEADRRSGPVAVLRAQPAFSEAGGPAEHRLPRVRGGHPLEELQAGEGQLLRRQVRRLVRQ</sequence>
<accession>A0A4Y2M6V3</accession>
<dbReference type="AlphaFoldDB" id="A0A4Y2M6V3"/>
<name>A0A4Y2M6V3_ARAVE</name>
<proteinExistence type="predicted"/>
<dbReference type="EMBL" id="BGPR01121911">
    <property type="protein sequence ID" value="GBN22751.1"/>
    <property type="molecule type" value="Genomic_DNA"/>
</dbReference>
<evidence type="ECO:0000313" key="1">
    <source>
        <dbReference type="EMBL" id="GBN22751.1"/>
    </source>
</evidence>
<reference evidence="1 2" key="1">
    <citation type="journal article" date="2019" name="Sci. Rep.">
        <title>Orb-weaving spider Araneus ventricosus genome elucidates the spidroin gene catalogue.</title>
        <authorList>
            <person name="Kono N."/>
            <person name="Nakamura H."/>
            <person name="Ohtoshi R."/>
            <person name="Moran D.A.P."/>
            <person name="Shinohara A."/>
            <person name="Yoshida Y."/>
            <person name="Fujiwara M."/>
            <person name="Mori M."/>
            <person name="Tomita M."/>
            <person name="Arakawa K."/>
        </authorList>
    </citation>
    <scope>NUCLEOTIDE SEQUENCE [LARGE SCALE GENOMIC DNA]</scope>
</reference>
<feature type="non-terminal residue" evidence="1">
    <location>
        <position position="71"/>
    </location>
</feature>